<proteinExistence type="predicted"/>
<feature type="non-terminal residue" evidence="2">
    <location>
        <position position="150"/>
    </location>
</feature>
<feature type="region of interest" description="Disordered" evidence="1">
    <location>
        <begin position="49"/>
        <end position="71"/>
    </location>
</feature>
<gene>
    <name evidence="2" type="ORF">QTO34_007981</name>
</gene>
<evidence type="ECO:0000313" key="2">
    <source>
        <dbReference type="EMBL" id="KAK1345523.1"/>
    </source>
</evidence>
<accession>A0AA40LVM1</accession>
<organism evidence="2 3">
    <name type="scientific">Cnephaeus nilssonii</name>
    <name type="common">Northern bat</name>
    <name type="synonym">Eptesicus nilssonii</name>
    <dbReference type="NCBI Taxonomy" id="3371016"/>
    <lineage>
        <taxon>Eukaryota</taxon>
        <taxon>Metazoa</taxon>
        <taxon>Chordata</taxon>
        <taxon>Craniata</taxon>
        <taxon>Vertebrata</taxon>
        <taxon>Euteleostomi</taxon>
        <taxon>Mammalia</taxon>
        <taxon>Eutheria</taxon>
        <taxon>Laurasiatheria</taxon>
        <taxon>Chiroptera</taxon>
        <taxon>Yangochiroptera</taxon>
        <taxon>Vespertilionidae</taxon>
        <taxon>Cnephaeus</taxon>
    </lineage>
</organism>
<evidence type="ECO:0000256" key="1">
    <source>
        <dbReference type="SAM" id="MobiDB-lite"/>
    </source>
</evidence>
<reference evidence="2" key="1">
    <citation type="submission" date="2023-06" db="EMBL/GenBank/DDBJ databases">
        <title>Reference genome for the Northern bat (Eptesicus nilssonii), a most northern bat species.</title>
        <authorList>
            <person name="Laine V.N."/>
            <person name="Pulliainen A.T."/>
            <person name="Lilley T.M."/>
        </authorList>
    </citation>
    <scope>NUCLEOTIDE SEQUENCE</scope>
    <source>
        <strain evidence="2">BLF_Eptnil</strain>
        <tissue evidence="2">Kidney</tissue>
    </source>
</reference>
<name>A0AA40LVM1_CNENI</name>
<evidence type="ECO:0000313" key="3">
    <source>
        <dbReference type="Proteomes" id="UP001177744"/>
    </source>
</evidence>
<dbReference type="AlphaFoldDB" id="A0AA40LVM1"/>
<dbReference type="EMBL" id="JAULJE010000002">
    <property type="protein sequence ID" value="KAK1345523.1"/>
    <property type="molecule type" value="Genomic_DNA"/>
</dbReference>
<dbReference type="Proteomes" id="UP001177744">
    <property type="component" value="Unassembled WGS sequence"/>
</dbReference>
<keyword evidence="3" id="KW-1185">Reference proteome</keyword>
<comment type="caution">
    <text evidence="2">The sequence shown here is derived from an EMBL/GenBank/DDBJ whole genome shotgun (WGS) entry which is preliminary data.</text>
</comment>
<protein>
    <submittedName>
        <fullName evidence="2">Uncharacterized protein</fullName>
    </submittedName>
</protein>
<sequence length="150" mass="16447">MPSFIEKYHPDKAVANHAIYLFYDNAVSHFRQVLKCRQKQTSLDRFLVRQRPKSPSPLSPQTPTASPRRRKNLTWQLPNRPGLAQGSEVGEAPATAAALTAQALARLVAELSSPCGNALTTRGSSCVEHLPLVAHSICLLFSMALDEEGQ</sequence>